<proteinExistence type="predicted"/>
<comment type="caution">
    <text evidence="1">The sequence shown here is derived from an EMBL/GenBank/DDBJ whole genome shotgun (WGS) entry which is preliminary data.</text>
</comment>
<organism evidence="1 2">
    <name type="scientific">Jiulongibacter sediminis</name>
    <dbReference type="NCBI Taxonomy" id="1605367"/>
    <lineage>
        <taxon>Bacteria</taxon>
        <taxon>Pseudomonadati</taxon>
        <taxon>Bacteroidota</taxon>
        <taxon>Cytophagia</taxon>
        <taxon>Cytophagales</taxon>
        <taxon>Leadbetterellaceae</taxon>
        <taxon>Jiulongibacter</taxon>
    </lineage>
</organism>
<sequence>MSERIENITKELVRVQRSLTIDSVIKWASPVPVFGNIGKAKIATLGLNPSNLEFVDKDGKELRNHSRRFQTLESLGLKDWRDLNLKHVDLIVNDCLNYFQKNPYDAWFKKLDYVISGTQKSYYFPSQEVCHLDIVPYATSTKWGNMNQADKGVLIKKTSDFLSQILISSDIGFLVLNGQGVINIFEEVFDITLNKKLDDSISLPRTNNRRVAGYIYEGILNLEIQDKSKKINVFGFNHNIQSSYGISSKISKEIRNRFTENYYKHDKKGRTESTTNI</sequence>
<name>A0A0N8H9U3_9BACT</name>
<dbReference type="STRING" id="1605367.AFM12_06685"/>
<evidence type="ECO:0000313" key="2">
    <source>
        <dbReference type="Proteomes" id="UP000050454"/>
    </source>
</evidence>
<dbReference type="Proteomes" id="UP000050454">
    <property type="component" value="Unassembled WGS sequence"/>
</dbReference>
<keyword evidence="2" id="KW-1185">Reference proteome</keyword>
<accession>A0A0N8H9U3</accession>
<dbReference type="OrthoDB" id="6870466at2"/>
<gene>
    <name evidence="1" type="ORF">AFM12_06685</name>
</gene>
<reference evidence="1 2" key="1">
    <citation type="submission" date="2015-07" db="EMBL/GenBank/DDBJ databases">
        <title>The draft genome sequence of Leadbetterella sp. JN14-9.</title>
        <authorList>
            <person name="Liu Y."/>
            <person name="Du J."/>
            <person name="Shao Z."/>
        </authorList>
    </citation>
    <scope>NUCLEOTIDE SEQUENCE [LARGE SCALE GENOMIC DNA]</scope>
    <source>
        <strain evidence="1 2">JN14-9</strain>
    </source>
</reference>
<evidence type="ECO:0000313" key="1">
    <source>
        <dbReference type="EMBL" id="KPM48332.1"/>
    </source>
</evidence>
<protein>
    <submittedName>
        <fullName evidence="1">Uncharacterized protein</fullName>
    </submittedName>
</protein>
<dbReference type="AlphaFoldDB" id="A0A0N8H9U3"/>
<dbReference type="RefSeq" id="WP_055145666.1">
    <property type="nucleotide sequence ID" value="NZ_JXSZ01000006.1"/>
</dbReference>
<dbReference type="EMBL" id="LGTQ01000006">
    <property type="protein sequence ID" value="KPM48332.1"/>
    <property type="molecule type" value="Genomic_DNA"/>
</dbReference>